<evidence type="ECO:0000256" key="7">
    <source>
        <dbReference type="ARBA" id="ARBA00023170"/>
    </source>
</evidence>
<dbReference type="Pfam" id="PF00448">
    <property type="entry name" value="SRP54"/>
    <property type="match status" value="1"/>
</dbReference>
<evidence type="ECO:0000313" key="14">
    <source>
        <dbReference type="Proteomes" id="UP000006322"/>
    </source>
</evidence>
<keyword evidence="7 10" id="KW-0675">Receptor</keyword>
<evidence type="ECO:0000259" key="12">
    <source>
        <dbReference type="PROSITE" id="PS00300"/>
    </source>
</evidence>
<reference evidence="14" key="1">
    <citation type="journal article" date="2014" name="Environ. Microbiol.">
        <title>Comparative genomics of the marine bacterial genus Glaciecola reveals the high degree of genomic diversity and genomic characteristic for cold adaptation.</title>
        <authorList>
            <person name="Qin Q.L."/>
            <person name="Xie B.B."/>
            <person name="Yu Y."/>
            <person name="Shu Y.L."/>
            <person name="Rong J.C."/>
            <person name="Zhang Y.J."/>
            <person name="Zhao D.L."/>
            <person name="Chen X.L."/>
            <person name="Zhang X.Y."/>
            <person name="Chen B."/>
            <person name="Zhou B.C."/>
            <person name="Zhang Y.Z."/>
        </authorList>
    </citation>
    <scope>NUCLEOTIDE SEQUENCE [LARGE SCALE GENOMIC DNA]</scope>
    <source>
        <strain evidence="14">LMG 21857</strain>
    </source>
</reference>
<dbReference type="InterPro" id="IPR042101">
    <property type="entry name" value="SRP54_N_sf"/>
</dbReference>
<dbReference type="GO" id="GO:0003924">
    <property type="term" value="F:GTPase activity"/>
    <property type="evidence" value="ECO:0007669"/>
    <property type="project" value="UniProtKB-UniRule"/>
</dbReference>
<organism evidence="13 14">
    <name type="scientific">Paraglaciecola polaris LMG 21857</name>
    <dbReference type="NCBI Taxonomy" id="1129793"/>
    <lineage>
        <taxon>Bacteria</taxon>
        <taxon>Pseudomonadati</taxon>
        <taxon>Pseudomonadota</taxon>
        <taxon>Gammaproteobacteria</taxon>
        <taxon>Alteromonadales</taxon>
        <taxon>Alteromonadaceae</taxon>
        <taxon>Paraglaciecola</taxon>
    </lineage>
</organism>
<keyword evidence="1 10" id="KW-1003">Cell membrane</keyword>
<dbReference type="SMART" id="SM00962">
    <property type="entry name" value="SRP54"/>
    <property type="match status" value="1"/>
</dbReference>
<dbReference type="OrthoDB" id="9804720at2"/>
<dbReference type="AlphaFoldDB" id="K6YI71"/>
<feature type="compositionally biased region" description="Basic and acidic residues" evidence="11">
    <location>
        <begin position="8"/>
        <end position="19"/>
    </location>
</feature>
<dbReference type="GO" id="GO:0005525">
    <property type="term" value="F:GTP binding"/>
    <property type="evidence" value="ECO:0007669"/>
    <property type="project" value="UniProtKB-UniRule"/>
</dbReference>
<dbReference type="InterPro" id="IPR027417">
    <property type="entry name" value="P-loop_NTPase"/>
</dbReference>
<keyword evidence="3 10" id="KW-0547">Nucleotide-binding</keyword>
<dbReference type="InterPro" id="IPR013822">
    <property type="entry name" value="Signal_recog_particl_SRP54_hlx"/>
</dbReference>
<dbReference type="InterPro" id="IPR004390">
    <property type="entry name" value="SR_rcpt_FtsY"/>
</dbReference>
<comment type="similarity">
    <text evidence="10">Belongs to the GTP-binding SRP family. FtsY subfamily.</text>
</comment>
<dbReference type="FunFam" id="1.20.120.140:FF:000002">
    <property type="entry name" value="Signal recognition particle receptor FtsY"/>
    <property type="match status" value="1"/>
</dbReference>
<dbReference type="GO" id="GO:0005047">
    <property type="term" value="F:signal recognition particle binding"/>
    <property type="evidence" value="ECO:0007669"/>
    <property type="project" value="TreeGrafter"/>
</dbReference>
<keyword evidence="5 10" id="KW-0342">GTP-binding</keyword>
<evidence type="ECO:0000256" key="4">
    <source>
        <dbReference type="ARBA" id="ARBA00022801"/>
    </source>
</evidence>
<dbReference type="PANTHER" id="PTHR43134">
    <property type="entry name" value="SIGNAL RECOGNITION PARTICLE RECEPTOR SUBUNIT ALPHA"/>
    <property type="match status" value="1"/>
</dbReference>
<dbReference type="EC" id="3.6.5.4" evidence="10"/>
<evidence type="ECO:0000256" key="5">
    <source>
        <dbReference type="ARBA" id="ARBA00023134"/>
    </source>
</evidence>
<comment type="subcellular location">
    <subcellularLocation>
        <location evidence="10">Cell membrane</location>
        <topology evidence="10">Peripheral membrane protein</topology>
        <orientation evidence="10">Cytoplasmic side</orientation>
    </subcellularLocation>
    <subcellularLocation>
        <location evidence="10">Cytoplasm</location>
    </subcellularLocation>
</comment>
<dbReference type="EMBL" id="BAER01000038">
    <property type="protein sequence ID" value="GAC32424.1"/>
    <property type="molecule type" value="Genomic_DNA"/>
</dbReference>
<dbReference type="RefSeq" id="WP_007104222.1">
    <property type="nucleotide sequence ID" value="NZ_BAER01000038.1"/>
</dbReference>
<dbReference type="CDD" id="cd17874">
    <property type="entry name" value="FtsY"/>
    <property type="match status" value="1"/>
</dbReference>
<dbReference type="SMART" id="SM00963">
    <property type="entry name" value="SRP54_N"/>
    <property type="match status" value="1"/>
</dbReference>
<dbReference type="HAMAP" id="MF_00920">
    <property type="entry name" value="FtsY"/>
    <property type="match status" value="1"/>
</dbReference>
<keyword evidence="6 10" id="KW-0472">Membrane</keyword>
<keyword evidence="14" id="KW-1185">Reference proteome</keyword>
<dbReference type="Gene3D" id="3.40.50.300">
    <property type="entry name" value="P-loop containing nucleotide triphosphate hydrolases"/>
    <property type="match status" value="1"/>
</dbReference>
<feature type="domain" description="SRP54-type proteins GTP-binding" evidence="12">
    <location>
        <begin position="418"/>
        <end position="431"/>
    </location>
</feature>
<evidence type="ECO:0000313" key="13">
    <source>
        <dbReference type="EMBL" id="GAC32424.1"/>
    </source>
</evidence>
<protein>
    <recommendedName>
        <fullName evidence="10">Signal recognition particle receptor FtsY</fullName>
        <shortName evidence="10">SRP receptor</shortName>
        <ecNumber evidence="10">3.6.5.4</ecNumber>
    </recommendedName>
</protein>
<comment type="function">
    <text evidence="9 10">Involved in targeting and insertion of nascent membrane proteins into the cytoplasmic membrane. Acts as a receptor for the complex formed by the signal recognition particle (SRP) and the ribosome-nascent chain (RNC). Interaction with SRP-RNC leads to the transfer of the RNC complex to the Sec translocase for insertion into the membrane, the hydrolysis of GTP by both Ffh and FtsY, and the dissociation of the SRP-FtsY complex into the individual components.</text>
</comment>
<dbReference type="SUPFAM" id="SSF52540">
    <property type="entry name" value="P-loop containing nucleoside triphosphate hydrolases"/>
    <property type="match status" value="1"/>
</dbReference>
<dbReference type="NCBIfam" id="TIGR00064">
    <property type="entry name" value="ftsY"/>
    <property type="match status" value="1"/>
</dbReference>
<sequence length="462" mass="50200">MSKFFGWLKKDKPKSEPQDTPKSTPEAVQAESQQDPVQEAERQENNQHASDQVVVATEVDTSSTVTQPTEVEVTLDEGKVVDVQSIDPEDSVSLLTSDAEKTPAVNATPDVQVPVVIDDSPATVIEEETQPEPLKAQEKPAKIGLFAKLKQSLSRTKENLGSGFVSLFRGKAIDDELFEELETQLLVADVGIDTTSKIITKLTDSAKRNQLKDGYALYQLLKQQMSSILQEVSQPLEPKSESGPFVILMVGVNGVGKTTTIGKMAKQFQAQGKKVMLAAGDTFRAAAVEQLQVWGERNNIPVIAQKTGSDSASVIYDALESAKARNVDVLIADTAGRLQNKEHLMEELKKVVRVMRKINPAAPHEIMLTLDAATGQNAVSQTRLFNQAVGLTGITLTKLDGTAKGGVIFALADQFKIPIRYIGVGEGIDDLRPFSSEEFVDALFAENVTADDRSSDNHLLNE</sequence>
<feature type="binding site" evidence="10">
    <location>
        <begin position="251"/>
        <end position="258"/>
    </location>
    <ligand>
        <name>GTP</name>
        <dbReference type="ChEBI" id="CHEBI:37565"/>
    </ligand>
</feature>
<evidence type="ECO:0000256" key="8">
    <source>
        <dbReference type="ARBA" id="ARBA00048027"/>
    </source>
</evidence>
<dbReference type="STRING" id="1129793.GPLA_1510"/>
<dbReference type="GO" id="GO:0005886">
    <property type="term" value="C:plasma membrane"/>
    <property type="evidence" value="ECO:0007669"/>
    <property type="project" value="UniProtKB-SubCell"/>
</dbReference>
<comment type="caution">
    <text evidence="13">The sequence shown here is derived from an EMBL/GenBank/DDBJ whole genome shotgun (WGS) entry which is preliminary data.</text>
</comment>
<accession>K6YI71</accession>
<feature type="compositionally biased region" description="Polar residues" evidence="11">
    <location>
        <begin position="59"/>
        <end position="68"/>
    </location>
</feature>
<evidence type="ECO:0000256" key="6">
    <source>
        <dbReference type="ARBA" id="ARBA00023136"/>
    </source>
</evidence>
<dbReference type="FunFam" id="3.40.50.300:FF:000053">
    <property type="entry name" value="Signal recognition particle receptor FtsY"/>
    <property type="match status" value="1"/>
</dbReference>
<dbReference type="Gene3D" id="1.20.120.140">
    <property type="entry name" value="Signal recognition particle SRP54, nucleotide-binding domain"/>
    <property type="match status" value="1"/>
</dbReference>
<keyword evidence="2 10" id="KW-0963">Cytoplasm</keyword>
<evidence type="ECO:0000256" key="9">
    <source>
        <dbReference type="ARBA" id="ARBA00053570"/>
    </source>
</evidence>
<dbReference type="Proteomes" id="UP000006322">
    <property type="component" value="Unassembled WGS sequence"/>
</dbReference>
<proteinExistence type="inferred from homology"/>
<feature type="region of interest" description="Disordered" evidence="11">
    <location>
        <begin position="1"/>
        <end position="68"/>
    </location>
</feature>
<dbReference type="Pfam" id="PF02881">
    <property type="entry name" value="SRP54_N"/>
    <property type="match status" value="1"/>
</dbReference>
<dbReference type="PROSITE" id="PS00300">
    <property type="entry name" value="SRP54"/>
    <property type="match status" value="1"/>
</dbReference>
<keyword evidence="4 10" id="KW-0378">Hydrolase</keyword>
<comment type="subunit">
    <text evidence="10">Part of the signal recognition particle protein translocation system, which is composed of SRP and FtsY. SRP is a ribonucleoprotein composed of Ffh and a 4.5S RNA molecule.</text>
</comment>
<dbReference type="GO" id="GO:0006614">
    <property type="term" value="P:SRP-dependent cotranslational protein targeting to membrane"/>
    <property type="evidence" value="ECO:0007669"/>
    <property type="project" value="InterPro"/>
</dbReference>
<evidence type="ECO:0000256" key="2">
    <source>
        <dbReference type="ARBA" id="ARBA00022490"/>
    </source>
</evidence>
<dbReference type="InterPro" id="IPR000897">
    <property type="entry name" value="SRP54_GTPase_dom"/>
</dbReference>
<evidence type="ECO:0000256" key="11">
    <source>
        <dbReference type="SAM" id="MobiDB-lite"/>
    </source>
</evidence>
<gene>
    <name evidence="10 13" type="primary">ftsY</name>
    <name evidence="13" type="ORF">GPLA_1510</name>
</gene>
<feature type="binding site" evidence="10">
    <location>
        <begin position="397"/>
        <end position="400"/>
    </location>
    <ligand>
        <name>GTP</name>
        <dbReference type="ChEBI" id="CHEBI:37565"/>
    </ligand>
</feature>
<comment type="catalytic activity">
    <reaction evidence="8 10">
        <text>GTP + H2O = GDP + phosphate + H(+)</text>
        <dbReference type="Rhea" id="RHEA:19669"/>
        <dbReference type="ChEBI" id="CHEBI:15377"/>
        <dbReference type="ChEBI" id="CHEBI:15378"/>
        <dbReference type="ChEBI" id="CHEBI:37565"/>
        <dbReference type="ChEBI" id="CHEBI:43474"/>
        <dbReference type="ChEBI" id="CHEBI:58189"/>
        <dbReference type="EC" id="3.6.5.4"/>
    </reaction>
</comment>
<dbReference type="SMART" id="SM00382">
    <property type="entry name" value="AAA"/>
    <property type="match status" value="1"/>
</dbReference>
<evidence type="ECO:0000256" key="3">
    <source>
        <dbReference type="ARBA" id="ARBA00022741"/>
    </source>
</evidence>
<dbReference type="InterPro" id="IPR003593">
    <property type="entry name" value="AAA+_ATPase"/>
</dbReference>
<feature type="binding site" evidence="10">
    <location>
        <begin position="333"/>
        <end position="337"/>
    </location>
    <ligand>
        <name>GTP</name>
        <dbReference type="ChEBI" id="CHEBI:37565"/>
    </ligand>
</feature>
<dbReference type="GO" id="GO:0005737">
    <property type="term" value="C:cytoplasm"/>
    <property type="evidence" value="ECO:0007669"/>
    <property type="project" value="UniProtKB-SubCell"/>
</dbReference>
<evidence type="ECO:0000256" key="10">
    <source>
        <dbReference type="HAMAP-Rule" id="MF_00920"/>
    </source>
</evidence>
<dbReference type="PANTHER" id="PTHR43134:SF1">
    <property type="entry name" value="SIGNAL RECOGNITION PARTICLE RECEPTOR SUBUNIT ALPHA"/>
    <property type="match status" value="1"/>
</dbReference>
<name>K6YI71_9ALTE</name>
<dbReference type="SUPFAM" id="SSF47364">
    <property type="entry name" value="Domain of the SRP/SRP receptor G-proteins"/>
    <property type="match status" value="1"/>
</dbReference>
<dbReference type="InterPro" id="IPR036225">
    <property type="entry name" value="SRP/SRP_N"/>
</dbReference>
<evidence type="ECO:0000256" key="1">
    <source>
        <dbReference type="ARBA" id="ARBA00022475"/>
    </source>
</evidence>